<dbReference type="PANTHER" id="PTHR12993">
    <property type="entry name" value="N-ACETYLGLUCOSAMINYL-PHOSPHATIDYLINOSITOL DE-N-ACETYLASE-RELATED"/>
    <property type="match status" value="1"/>
</dbReference>
<sequence length="235" mass="26212">MRVLACCAHPDDAEILVGGTLAKYSKRGDEVFIAITTNGEVGHPTWPKEEVARVRQEEAEKAAARLGAQLFWLGFRDEFLFDNEETRLALINVIRKCRPDVILTHWPGDLYNPDHTVTGQMANDVAIMTTVPNIVTEAPPCEKIPVVYFMDSLAGVGFVPDEYVDISDSLDMKMQALHEHHSQVNDWLSDQYGGSIMEMVEVSAKYRGFQCGVRYAEGFIRAKAWPRGVAGTLLP</sequence>
<dbReference type="RefSeq" id="WP_188999076.1">
    <property type="nucleotide sequence ID" value="NZ_BMHP01000008.1"/>
</dbReference>
<dbReference type="InterPro" id="IPR003737">
    <property type="entry name" value="GlcNAc_PI_deacetylase-related"/>
</dbReference>
<comment type="caution">
    <text evidence="1">The sequence shown here is derived from an EMBL/GenBank/DDBJ whole genome shotgun (WGS) entry which is preliminary data.</text>
</comment>
<reference evidence="1" key="1">
    <citation type="journal article" date="2014" name="Int. J. Syst. Evol. Microbiol.">
        <title>Complete genome sequence of Corynebacterium casei LMG S-19264T (=DSM 44701T), isolated from a smear-ripened cheese.</title>
        <authorList>
            <consortium name="US DOE Joint Genome Institute (JGI-PGF)"/>
            <person name="Walter F."/>
            <person name="Albersmeier A."/>
            <person name="Kalinowski J."/>
            <person name="Ruckert C."/>
        </authorList>
    </citation>
    <scope>NUCLEOTIDE SEQUENCE</scope>
    <source>
        <strain evidence="1">CGMCC 1.15178</strain>
    </source>
</reference>
<dbReference type="SUPFAM" id="SSF102588">
    <property type="entry name" value="LmbE-like"/>
    <property type="match status" value="1"/>
</dbReference>
<gene>
    <name evidence="1" type="ORF">GCM10010911_64460</name>
</gene>
<dbReference type="AlphaFoldDB" id="A0A916ZGQ3"/>
<keyword evidence="2" id="KW-1185">Reference proteome</keyword>
<dbReference type="EMBL" id="BMHP01000008">
    <property type="protein sequence ID" value="GGD96794.1"/>
    <property type="molecule type" value="Genomic_DNA"/>
</dbReference>
<organism evidence="1 2">
    <name type="scientific">Paenibacillus nasutitermitis</name>
    <dbReference type="NCBI Taxonomy" id="1652958"/>
    <lineage>
        <taxon>Bacteria</taxon>
        <taxon>Bacillati</taxon>
        <taxon>Bacillota</taxon>
        <taxon>Bacilli</taxon>
        <taxon>Bacillales</taxon>
        <taxon>Paenibacillaceae</taxon>
        <taxon>Paenibacillus</taxon>
    </lineage>
</organism>
<reference evidence="1" key="2">
    <citation type="submission" date="2020-09" db="EMBL/GenBank/DDBJ databases">
        <authorList>
            <person name="Sun Q."/>
            <person name="Zhou Y."/>
        </authorList>
    </citation>
    <scope>NUCLEOTIDE SEQUENCE</scope>
    <source>
        <strain evidence="1">CGMCC 1.15178</strain>
    </source>
</reference>
<dbReference type="GO" id="GO:0016811">
    <property type="term" value="F:hydrolase activity, acting on carbon-nitrogen (but not peptide) bonds, in linear amides"/>
    <property type="evidence" value="ECO:0007669"/>
    <property type="project" value="TreeGrafter"/>
</dbReference>
<dbReference type="Pfam" id="PF02585">
    <property type="entry name" value="PIG-L"/>
    <property type="match status" value="1"/>
</dbReference>
<evidence type="ECO:0000313" key="2">
    <source>
        <dbReference type="Proteomes" id="UP000612456"/>
    </source>
</evidence>
<name>A0A916ZGQ3_9BACL</name>
<dbReference type="Proteomes" id="UP000612456">
    <property type="component" value="Unassembled WGS sequence"/>
</dbReference>
<evidence type="ECO:0000313" key="1">
    <source>
        <dbReference type="EMBL" id="GGD96794.1"/>
    </source>
</evidence>
<dbReference type="Gene3D" id="3.40.50.10320">
    <property type="entry name" value="LmbE-like"/>
    <property type="match status" value="1"/>
</dbReference>
<dbReference type="InterPro" id="IPR024078">
    <property type="entry name" value="LmbE-like_dom_sf"/>
</dbReference>
<dbReference type="PANTHER" id="PTHR12993:SF30">
    <property type="entry name" value="N-ACETYL-ALPHA-D-GLUCOSAMINYL L-MALATE DEACETYLASE 1"/>
    <property type="match status" value="1"/>
</dbReference>
<proteinExistence type="predicted"/>
<accession>A0A916ZGQ3</accession>
<protein>
    <submittedName>
        <fullName evidence="1">GlcNAc-PI de-N-acetylase</fullName>
    </submittedName>
</protein>